<feature type="signal peptide" evidence="1">
    <location>
        <begin position="1"/>
        <end position="23"/>
    </location>
</feature>
<dbReference type="PANTHER" id="PTHR22803">
    <property type="entry name" value="MANNOSE, PHOSPHOLIPASE, LECTIN RECEPTOR RELATED"/>
    <property type="match status" value="1"/>
</dbReference>
<dbReference type="InterPro" id="IPR016187">
    <property type="entry name" value="CTDL_fold"/>
</dbReference>
<evidence type="ECO:0000313" key="3">
    <source>
        <dbReference type="EMBL" id="ESO91145.1"/>
    </source>
</evidence>
<keyword evidence="4" id="KW-1185">Reference proteome</keyword>
<dbReference type="OrthoDB" id="6119593at2759"/>
<keyword evidence="1" id="KW-0732">Signal</keyword>
<dbReference type="InterPro" id="IPR016186">
    <property type="entry name" value="C-type_lectin-like/link_sf"/>
</dbReference>
<feature type="chain" id="PRO_5004716429" description="C-type lectin domain-containing protein" evidence="1">
    <location>
        <begin position="24"/>
        <end position="238"/>
    </location>
</feature>
<dbReference type="KEGG" id="lgi:LOTGIDRAFT_153575"/>
<dbReference type="EMBL" id="KB202283">
    <property type="protein sequence ID" value="ESO91145.1"/>
    <property type="molecule type" value="Genomic_DNA"/>
</dbReference>
<sequence>MSDSRRVLFHILIFSISISCTCTYESYWRPFDYTGPVTLNYYRLIPTSGLGRCARTCSSLYNSDQIYYQGGDCYCLAPVYEESSLVSGTVTTNREFWTIRQDVSYCTERGYTIFSDQRYCLKYFSRNATWYHAESTCRQDGGHLVSLYTQQDLTNLRSLYTDDTIVFIGGHRTLDGTKLDWITGGTVHKSFWGRGEPNNSGRGERCVVVREKGELNDSLCRLRHHFICQILELFRLSL</sequence>
<accession>V4A7X1</accession>
<reference evidence="3 4" key="1">
    <citation type="journal article" date="2013" name="Nature">
        <title>Insights into bilaterian evolution from three spiralian genomes.</title>
        <authorList>
            <person name="Simakov O."/>
            <person name="Marletaz F."/>
            <person name="Cho S.J."/>
            <person name="Edsinger-Gonzales E."/>
            <person name="Havlak P."/>
            <person name="Hellsten U."/>
            <person name="Kuo D.H."/>
            <person name="Larsson T."/>
            <person name="Lv J."/>
            <person name="Arendt D."/>
            <person name="Savage R."/>
            <person name="Osoegawa K."/>
            <person name="de Jong P."/>
            <person name="Grimwood J."/>
            <person name="Chapman J.A."/>
            <person name="Shapiro H."/>
            <person name="Aerts A."/>
            <person name="Otillar R.P."/>
            <person name="Terry A.Y."/>
            <person name="Boore J.L."/>
            <person name="Grigoriev I.V."/>
            <person name="Lindberg D.R."/>
            <person name="Seaver E.C."/>
            <person name="Weisblat D.A."/>
            <person name="Putnam N.H."/>
            <person name="Rokhsar D.S."/>
        </authorList>
    </citation>
    <scope>NUCLEOTIDE SEQUENCE [LARGE SCALE GENOMIC DNA]</scope>
</reference>
<dbReference type="GeneID" id="20236027"/>
<feature type="domain" description="C-type lectin" evidence="2">
    <location>
        <begin position="116"/>
        <end position="229"/>
    </location>
</feature>
<evidence type="ECO:0000256" key="1">
    <source>
        <dbReference type="SAM" id="SignalP"/>
    </source>
</evidence>
<name>V4A7X1_LOTGI</name>
<dbReference type="RefSeq" id="XP_009057852.1">
    <property type="nucleotide sequence ID" value="XM_009059604.1"/>
</dbReference>
<dbReference type="CTD" id="20236027"/>
<dbReference type="PROSITE" id="PS50041">
    <property type="entry name" value="C_TYPE_LECTIN_2"/>
    <property type="match status" value="1"/>
</dbReference>
<dbReference type="InterPro" id="IPR050111">
    <property type="entry name" value="C-type_lectin/snaclec_domain"/>
</dbReference>
<dbReference type="HOGENOM" id="CLU_112611_0_0_1"/>
<dbReference type="Gene3D" id="3.10.100.10">
    <property type="entry name" value="Mannose-Binding Protein A, subunit A"/>
    <property type="match status" value="1"/>
</dbReference>
<dbReference type="SMART" id="SM00034">
    <property type="entry name" value="CLECT"/>
    <property type="match status" value="1"/>
</dbReference>
<dbReference type="InterPro" id="IPR001304">
    <property type="entry name" value="C-type_lectin-like"/>
</dbReference>
<proteinExistence type="predicted"/>
<organism evidence="3 4">
    <name type="scientific">Lottia gigantea</name>
    <name type="common">Giant owl limpet</name>
    <dbReference type="NCBI Taxonomy" id="225164"/>
    <lineage>
        <taxon>Eukaryota</taxon>
        <taxon>Metazoa</taxon>
        <taxon>Spiralia</taxon>
        <taxon>Lophotrochozoa</taxon>
        <taxon>Mollusca</taxon>
        <taxon>Gastropoda</taxon>
        <taxon>Patellogastropoda</taxon>
        <taxon>Lottioidea</taxon>
        <taxon>Lottiidae</taxon>
        <taxon>Lottia</taxon>
    </lineage>
</organism>
<dbReference type="OMA" id="HATNTEF"/>
<dbReference type="CDD" id="cd00037">
    <property type="entry name" value="CLECT"/>
    <property type="match status" value="1"/>
</dbReference>
<gene>
    <name evidence="3" type="ORF">LOTGIDRAFT_153575</name>
</gene>
<dbReference type="SUPFAM" id="SSF56436">
    <property type="entry name" value="C-type lectin-like"/>
    <property type="match status" value="1"/>
</dbReference>
<protein>
    <recommendedName>
        <fullName evidence="2">C-type lectin domain-containing protein</fullName>
    </recommendedName>
</protein>
<evidence type="ECO:0000313" key="4">
    <source>
        <dbReference type="Proteomes" id="UP000030746"/>
    </source>
</evidence>
<evidence type="ECO:0000259" key="2">
    <source>
        <dbReference type="PROSITE" id="PS50041"/>
    </source>
</evidence>
<dbReference type="Proteomes" id="UP000030746">
    <property type="component" value="Unassembled WGS sequence"/>
</dbReference>
<dbReference type="PROSITE" id="PS51257">
    <property type="entry name" value="PROKAR_LIPOPROTEIN"/>
    <property type="match status" value="1"/>
</dbReference>
<dbReference type="AlphaFoldDB" id="V4A7X1"/>
<dbReference type="Pfam" id="PF00059">
    <property type="entry name" value="Lectin_C"/>
    <property type="match status" value="1"/>
</dbReference>